<dbReference type="PROSITE" id="PS00078">
    <property type="entry name" value="COX2"/>
    <property type="match status" value="1"/>
</dbReference>
<dbReference type="RefSeq" id="WP_166282381.1">
    <property type="nucleotide sequence ID" value="NZ_JTHE03000064.1"/>
</dbReference>
<dbReference type="InterPro" id="IPR045187">
    <property type="entry name" value="CcO_II"/>
</dbReference>
<dbReference type="GO" id="GO:0005886">
    <property type="term" value="C:plasma membrane"/>
    <property type="evidence" value="ECO:0007669"/>
    <property type="project" value="UniProtKB-SubCell"/>
</dbReference>
<evidence type="ECO:0000256" key="12">
    <source>
        <dbReference type="ARBA" id="ARBA00024688"/>
    </source>
</evidence>
<dbReference type="Gene3D" id="2.60.40.420">
    <property type="entry name" value="Cupredoxins - blue copper proteins"/>
    <property type="match status" value="1"/>
</dbReference>
<protein>
    <recommendedName>
        <fullName evidence="15">Cytochrome c oxidase subunit 2</fullName>
        <ecNumber evidence="15">7.1.1.9</ecNumber>
    </recommendedName>
</protein>
<dbReference type="PANTHER" id="PTHR22888:SF9">
    <property type="entry name" value="CYTOCHROME C OXIDASE SUBUNIT 2"/>
    <property type="match status" value="1"/>
</dbReference>
<evidence type="ECO:0000256" key="9">
    <source>
        <dbReference type="ARBA" id="ARBA00022989"/>
    </source>
</evidence>
<dbReference type="InterPro" id="IPR002429">
    <property type="entry name" value="CcO_II-like_C"/>
</dbReference>
<keyword evidence="5 14" id="KW-0812">Transmembrane</keyword>
<comment type="function">
    <text evidence="12 15">Subunits I and II form the functional core of the enzyme complex. Electrons originating in cytochrome c are transferred via heme a and Cu(A) to the binuclear center formed by heme a3 and Cu(B).</text>
</comment>
<evidence type="ECO:0000256" key="6">
    <source>
        <dbReference type="ARBA" id="ARBA00022723"/>
    </source>
</evidence>
<keyword evidence="11 16" id="KW-0472">Membrane</keyword>
<evidence type="ECO:0000256" key="8">
    <source>
        <dbReference type="ARBA" id="ARBA00022982"/>
    </source>
</evidence>
<sequence>MKIPSTITALLVGIVITLASLWYGQNNGLLPVDASLEAAKIDQLFNAMIAIATGLFLLVQGALVYSLFAFRRRKGDDSDAEPVEGNVPLEILWTAIPAVIVLWLAIYSLDVYSLVNSGGFVGTSHMAHAHTHEVARAPGAAIAASLEDLNEMGQVPPIGTDDKLHVNVTGLQYAWLFNYPDSGIISGELHIPVNQTVELDIAARDVIHAFWVPEFRLKQDAIPGQTTHLSFTPSRVGEYPVICAELCGAYHGAMKTRTIVHTPEDYQAWVASQRVAVTPDPSSTLAAEPPTPAGARLAGYAHQHHLPLTLAAAHPEASIQAEHF</sequence>
<dbReference type="PROSITE" id="PS50857">
    <property type="entry name" value="COX2_CUA"/>
    <property type="match status" value="1"/>
</dbReference>
<dbReference type="PROSITE" id="PS50999">
    <property type="entry name" value="COX2_TM"/>
    <property type="match status" value="1"/>
</dbReference>
<dbReference type="GO" id="GO:0046872">
    <property type="term" value="F:metal ion binding"/>
    <property type="evidence" value="ECO:0007669"/>
    <property type="project" value="UniProtKB-KW"/>
</dbReference>
<dbReference type="Pfam" id="PF02790">
    <property type="entry name" value="COX2_TM"/>
    <property type="match status" value="1"/>
</dbReference>
<evidence type="ECO:0000313" key="20">
    <source>
        <dbReference type="Proteomes" id="UP000031561"/>
    </source>
</evidence>
<dbReference type="Proteomes" id="UP000031561">
    <property type="component" value="Unassembled WGS sequence"/>
</dbReference>
<name>A0ABD4T4Y0_9CYAN</name>
<keyword evidence="9 16" id="KW-1133">Transmembrane helix</keyword>
<evidence type="ECO:0000256" key="4">
    <source>
        <dbReference type="ARBA" id="ARBA00022660"/>
    </source>
</evidence>
<keyword evidence="8 14" id="KW-0249">Electron transport</keyword>
<dbReference type="SUPFAM" id="SSF49503">
    <property type="entry name" value="Cupredoxins"/>
    <property type="match status" value="1"/>
</dbReference>
<feature type="domain" description="Cytochrome oxidase subunit II copper A binding" evidence="17">
    <location>
        <begin position="161"/>
        <end position="272"/>
    </location>
</feature>
<comment type="similarity">
    <text evidence="2 14">Belongs to the cytochrome c oxidase subunit 2 family.</text>
</comment>
<evidence type="ECO:0000256" key="14">
    <source>
        <dbReference type="RuleBase" id="RU000456"/>
    </source>
</evidence>
<dbReference type="Pfam" id="PF00116">
    <property type="entry name" value="COX2"/>
    <property type="match status" value="1"/>
</dbReference>
<keyword evidence="6 15" id="KW-0479">Metal-binding</keyword>
<evidence type="ECO:0000313" key="19">
    <source>
        <dbReference type="EMBL" id="MCM1983558.1"/>
    </source>
</evidence>
<dbReference type="CDD" id="cd13919">
    <property type="entry name" value="CuRO_HCO_II_like_5"/>
    <property type="match status" value="1"/>
</dbReference>
<dbReference type="GO" id="GO:0004129">
    <property type="term" value="F:cytochrome-c oxidase activity"/>
    <property type="evidence" value="ECO:0007669"/>
    <property type="project" value="UniProtKB-EC"/>
</dbReference>
<dbReference type="PANTHER" id="PTHR22888">
    <property type="entry name" value="CYTOCHROME C OXIDASE, SUBUNIT II"/>
    <property type="match status" value="1"/>
</dbReference>
<dbReference type="Gene3D" id="1.10.287.90">
    <property type="match status" value="1"/>
</dbReference>
<dbReference type="AlphaFoldDB" id="A0ABD4T4Y0"/>
<comment type="caution">
    <text evidence="19">The sequence shown here is derived from an EMBL/GenBank/DDBJ whole genome shotgun (WGS) entry which is preliminary data.</text>
</comment>
<dbReference type="PRINTS" id="PR01166">
    <property type="entry name" value="CYCOXIDASEII"/>
</dbReference>
<evidence type="ECO:0000256" key="11">
    <source>
        <dbReference type="ARBA" id="ARBA00023136"/>
    </source>
</evidence>
<evidence type="ECO:0000259" key="17">
    <source>
        <dbReference type="PROSITE" id="PS50857"/>
    </source>
</evidence>
<keyword evidence="10 15" id="KW-0186">Copper</keyword>
<dbReference type="FunFam" id="1.10.287.90:FF:000013">
    <property type="entry name" value="Cytochrome c oxidase subunit 2"/>
    <property type="match status" value="1"/>
</dbReference>
<keyword evidence="3 14" id="KW-0813">Transport</keyword>
<evidence type="ECO:0000259" key="18">
    <source>
        <dbReference type="PROSITE" id="PS50999"/>
    </source>
</evidence>
<dbReference type="InterPro" id="IPR001505">
    <property type="entry name" value="Copper_CuA"/>
</dbReference>
<feature type="transmembrane region" description="Helical" evidence="16">
    <location>
        <begin position="91"/>
        <end position="109"/>
    </location>
</feature>
<feature type="transmembrane region" description="Helical" evidence="16">
    <location>
        <begin position="44"/>
        <end position="70"/>
    </location>
</feature>
<accession>A0ABD4T4Y0</accession>
<evidence type="ECO:0000256" key="3">
    <source>
        <dbReference type="ARBA" id="ARBA00022448"/>
    </source>
</evidence>
<evidence type="ECO:0000256" key="10">
    <source>
        <dbReference type="ARBA" id="ARBA00023008"/>
    </source>
</evidence>
<evidence type="ECO:0000256" key="1">
    <source>
        <dbReference type="ARBA" id="ARBA00004141"/>
    </source>
</evidence>
<dbReference type="InterPro" id="IPR011759">
    <property type="entry name" value="Cyt_c_oxidase_su2_TM_dom"/>
</dbReference>
<comment type="catalytic activity">
    <reaction evidence="13 15">
        <text>4 Fe(II)-[cytochrome c] + O2 + 8 H(+)(in) = 4 Fe(III)-[cytochrome c] + 2 H2O + 4 H(+)(out)</text>
        <dbReference type="Rhea" id="RHEA:11436"/>
        <dbReference type="Rhea" id="RHEA-COMP:10350"/>
        <dbReference type="Rhea" id="RHEA-COMP:14399"/>
        <dbReference type="ChEBI" id="CHEBI:15377"/>
        <dbReference type="ChEBI" id="CHEBI:15378"/>
        <dbReference type="ChEBI" id="CHEBI:15379"/>
        <dbReference type="ChEBI" id="CHEBI:29033"/>
        <dbReference type="ChEBI" id="CHEBI:29034"/>
        <dbReference type="EC" id="7.1.1.9"/>
    </reaction>
</comment>
<comment type="subcellular location">
    <subcellularLocation>
        <location evidence="14">Cell membrane</location>
        <topology evidence="14">Multi-pass membrane protein</topology>
    </subcellularLocation>
    <subcellularLocation>
        <location evidence="1">Membrane</location>
        <topology evidence="1">Multi-pass membrane protein</topology>
    </subcellularLocation>
</comment>
<proteinExistence type="inferred from homology"/>
<evidence type="ECO:0000256" key="5">
    <source>
        <dbReference type="ARBA" id="ARBA00022692"/>
    </source>
</evidence>
<evidence type="ECO:0000256" key="16">
    <source>
        <dbReference type="SAM" id="Phobius"/>
    </source>
</evidence>
<evidence type="ECO:0000256" key="13">
    <source>
        <dbReference type="ARBA" id="ARBA00047816"/>
    </source>
</evidence>
<keyword evidence="7" id="KW-1278">Translocase</keyword>
<feature type="transmembrane region" description="Helical" evidence="16">
    <location>
        <begin position="7"/>
        <end position="24"/>
    </location>
</feature>
<comment type="cofactor">
    <cofactor evidence="15">
        <name>Cu cation</name>
        <dbReference type="ChEBI" id="CHEBI:23378"/>
    </cofactor>
    <text evidence="15">Binds a copper A center.</text>
</comment>
<gene>
    <name evidence="19" type="ORF">QQ91_0012090</name>
</gene>
<organism evidence="19 20">
    <name type="scientific">Lyngbya confervoides BDU141951</name>
    <dbReference type="NCBI Taxonomy" id="1574623"/>
    <lineage>
        <taxon>Bacteria</taxon>
        <taxon>Bacillati</taxon>
        <taxon>Cyanobacteriota</taxon>
        <taxon>Cyanophyceae</taxon>
        <taxon>Oscillatoriophycideae</taxon>
        <taxon>Oscillatoriales</taxon>
        <taxon>Microcoleaceae</taxon>
        <taxon>Lyngbya</taxon>
    </lineage>
</organism>
<dbReference type="InterPro" id="IPR008972">
    <property type="entry name" value="Cupredoxin"/>
</dbReference>
<keyword evidence="20" id="KW-1185">Reference proteome</keyword>
<feature type="domain" description="Cytochrome oxidase subunit II transmembrane region profile" evidence="18">
    <location>
        <begin position="21"/>
        <end position="119"/>
    </location>
</feature>
<reference evidence="19 20" key="1">
    <citation type="journal article" date="2015" name="Genome Announc.">
        <title>Draft Genome Sequence of Filamentous Marine Cyanobacterium Lyngbya confervoides Strain BDU141951.</title>
        <authorList>
            <person name="Chandrababunaidu M.M."/>
            <person name="Sen D."/>
            <person name="Tripathy S."/>
        </authorList>
    </citation>
    <scope>NUCLEOTIDE SEQUENCE [LARGE SCALE GENOMIC DNA]</scope>
    <source>
        <strain evidence="19 20">BDU141951</strain>
    </source>
</reference>
<dbReference type="EC" id="7.1.1.9" evidence="15"/>
<evidence type="ECO:0000256" key="2">
    <source>
        <dbReference type="ARBA" id="ARBA00007866"/>
    </source>
</evidence>
<dbReference type="InterPro" id="IPR036257">
    <property type="entry name" value="Cyt_c_oxidase_su2_TM_sf"/>
</dbReference>
<dbReference type="EMBL" id="JTHE03000064">
    <property type="protein sequence ID" value="MCM1983558.1"/>
    <property type="molecule type" value="Genomic_DNA"/>
</dbReference>
<evidence type="ECO:0000256" key="15">
    <source>
        <dbReference type="RuleBase" id="RU004024"/>
    </source>
</evidence>
<dbReference type="SUPFAM" id="SSF81464">
    <property type="entry name" value="Cytochrome c oxidase subunit II-like, transmembrane region"/>
    <property type="match status" value="1"/>
</dbReference>
<keyword evidence="4 14" id="KW-0679">Respiratory chain</keyword>
<evidence type="ECO:0000256" key="7">
    <source>
        <dbReference type="ARBA" id="ARBA00022967"/>
    </source>
</evidence>